<gene>
    <name evidence="4 5" type="primary">LOC118278262</name>
</gene>
<dbReference type="Proteomes" id="UP000829999">
    <property type="component" value="Chromosome 18"/>
</dbReference>
<evidence type="ECO:0000256" key="1">
    <source>
        <dbReference type="SAM" id="MobiDB-lite"/>
    </source>
</evidence>
<accession>A0A9R0DHH1</accession>
<feature type="compositionally biased region" description="Polar residues" evidence="1">
    <location>
        <begin position="60"/>
        <end position="76"/>
    </location>
</feature>
<dbReference type="OrthoDB" id="7493181at2759"/>
<feature type="compositionally biased region" description="Pro residues" evidence="1">
    <location>
        <begin position="644"/>
        <end position="662"/>
    </location>
</feature>
<feature type="compositionally biased region" description="Polar residues" evidence="1">
    <location>
        <begin position="393"/>
        <end position="402"/>
    </location>
</feature>
<feature type="region of interest" description="Disordered" evidence="1">
    <location>
        <begin position="624"/>
        <end position="662"/>
    </location>
</feature>
<reference evidence="4 5" key="1">
    <citation type="submission" date="2025-04" db="UniProtKB">
        <authorList>
            <consortium name="RefSeq"/>
        </authorList>
    </citation>
    <scope>IDENTIFICATION</scope>
    <source>
        <tissue evidence="4 5">Whole larval tissue</tissue>
    </source>
</reference>
<feature type="chain" id="PRO_5044700539" evidence="2">
    <location>
        <begin position="22"/>
        <end position="939"/>
    </location>
</feature>
<evidence type="ECO:0000256" key="2">
    <source>
        <dbReference type="SAM" id="SignalP"/>
    </source>
</evidence>
<keyword evidence="3" id="KW-1185">Reference proteome</keyword>
<keyword evidence="2" id="KW-0732">Signal</keyword>
<evidence type="ECO:0000313" key="3">
    <source>
        <dbReference type="Proteomes" id="UP000829999"/>
    </source>
</evidence>
<dbReference type="AlphaFoldDB" id="A0A9R0DHH1"/>
<feature type="signal peptide" evidence="2">
    <location>
        <begin position="1"/>
        <end position="21"/>
    </location>
</feature>
<dbReference type="RefSeq" id="XP_035453361.2">
    <property type="nucleotide sequence ID" value="XM_035597468.2"/>
</dbReference>
<dbReference type="RefSeq" id="XP_050556046.1">
    <property type="nucleotide sequence ID" value="XM_050700089.1"/>
</dbReference>
<name>A0A9R0DHH1_SPOFR</name>
<feature type="region of interest" description="Disordered" evidence="1">
    <location>
        <begin position="367"/>
        <end position="405"/>
    </location>
</feature>
<organism evidence="3 4">
    <name type="scientific">Spodoptera frugiperda</name>
    <name type="common">Fall armyworm</name>
    <dbReference type="NCBI Taxonomy" id="7108"/>
    <lineage>
        <taxon>Eukaryota</taxon>
        <taxon>Metazoa</taxon>
        <taxon>Ecdysozoa</taxon>
        <taxon>Arthropoda</taxon>
        <taxon>Hexapoda</taxon>
        <taxon>Insecta</taxon>
        <taxon>Pterygota</taxon>
        <taxon>Neoptera</taxon>
        <taxon>Endopterygota</taxon>
        <taxon>Lepidoptera</taxon>
        <taxon>Glossata</taxon>
        <taxon>Ditrysia</taxon>
        <taxon>Noctuoidea</taxon>
        <taxon>Noctuidae</taxon>
        <taxon>Amphipyrinae</taxon>
        <taxon>Spodoptera</taxon>
    </lineage>
</organism>
<sequence length="939" mass="102638">MQAGVIGGVCLLAFLLSKGRAQETNGLNDYKIETPSDLKNELDLAVTESNLDDNEGRSGAISQSASRNVGGSSLSQAEARDNSDSGLYNPGANSYPYSPPYSYSSGVNSLRPQAEAGNGLYQRAFKPSPNFNYQQGKSSATPTNVELSFNQHLREPNPMLIPRYDPSKDLLSDLSSTYQQNPDTNSGGFTKLFQSIKKPYKPAQIPKIPFHFFGRNDFSTSQTQNDNEAYEPVPLVKPKDNYYTVPYREGLNSELNIIAHRSQAFNTDSGQVENDNNPYRAISILDSNPASIDSLLVPYREPSHPQPKSINYAYQSFGIPTSSQQQEDYVPNPDRGEPYNADTVHMAYNDGYSFSQRQTADELYPPVLRMDPNEDATEPSQSISRSELDLASNGHSSNTNTKVHVHNDVSDYTSASQSSNAYNTLKNRGFNTAIDNDLAADLKSKSDWTPYEYDPPSVPTPQLYPLGADKQGQADSRPAGGGVINPYSLGPYDYPSESPFRPGFNKATYEGPSGTYITYQSSAIAFEDAKSRTILPHEYIFPNKMPGGENVIQCTKENEFHHFWAEGVDCMTCICVNEYGVLTPICASCGGCRKPSPQYPERIPDLPVPIPVQPATPESIPMIPEPFSPEPDRPIPEPNLEIPTPEPYPKYPAPIPGPSHLPDSYPEPIPTLPPQPAEASCSPLPSGQPFTNPLHPCQICTCRESDVSGNVDVQIECKENPQCISPVDLTTLPPLPEAPVPIPLPICEKFPEHVLFPHPTDSCKLCKCSKRDSENGIPEQVLTCYPHPDCIPTAEPITEPVPSLPNRLKPIPGSELIPAEPMKGQIEPVEPVPLPEIVTVEPLPWPPITTVSPGPPLPMLVPPPGPLPGPSPHESCRPYPPNQTFQHPWDECQICLCTEATAVGMVTVEVNCYTKPVCCIEPPDAVKAAISGKLTLCSD</sequence>
<dbReference type="GeneID" id="118278262"/>
<protein>
    <submittedName>
        <fullName evidence="4 5">Uncharacterized protein LOC118278262 isoform X1</fullName>
    </submittedName>
</protein>
<feature type="region of interest" description="Disordered" evidence="1">
    <location>
        <begin position="50"/>
        <end position="93"/>
    </location>
</feature>
<evidence type="ECO:0000313" key="5">
    <source>
        <dbReference type="RefSeq" id="XP_050556046.1"/>
    </source>
</evidence>
<evidence type="ECO:0000313" key="4">
    <source>
        <dbReference type="RefSeq" id="XP_035453361.2"/>
    </source>
</evidence>
<proteinExistence type="predicted"/>